<comment type="caution">
    <text evidence="1">The sequence shown here is derived from an EMBL/GenBank/DDBJ whole genome shotgun (WGS) entry which is preliminary data.</text>
</comment>
<keyword evidence="2" id="KW-1185">Reference proteome</keyword>
<name>A0A4C1T860_EUMVA</name>
<evidence type="ECO:0000313" key="2">
    <source>
        <dbReference type="Proteomes" id="UP000299102"/>
    </source>
</evidence>
<proteinExistence type="predicted"/>
<gene>
    <name evidence="1" type="ORF">EVAR_5640_1</name>
</gene>
<evidence type="ECO:0000313" key="1">
    <source>
        <dbReference type="EMBL" id="GBP10324.1"/>
    </source>
</evidence>
<dbReference type="EMBL" id="BGZK01000040">
    <property type="protein sequence ID" value="GBP10324.1"/>
    <property type="molecule type" value="Genomic_DNA"/>
</dbReference>
<protein>
    <submittedName>
        <fullName evidence="1">Uncharacterized protein</fullName>
    </submittedName>
</protein>
<accession>A0A4C1T860</accession>
<organism evidence="1 2">
    <name type="scientific">Eumeta variegata</name>
    <name type="common">Bagworm moth</name>
    <name type="synonym">Eumeta japonica</name>
    <dbReference type="NCBI Taxonomy" id="151549"/>
    <lineage>
        <taxon>Eukaryota</taxon>
        <taxon>Metazoa</taxon>
        <taxon>Ecdysozoa</taxon>
        <taxon>Arthropoda</taxon>
        <taxon>Hexapoda</taxon>
        <taxon>Insecta</taxon>
        <taxon>Pterygota</taxon>
        <taxon>Neoptera</taxon>
        <taxon>Endopterygota</taxon>
        <taxon>Lepidoptera</taxon>
        <taxon>Glossata</taxon>
        <taxon>Ditrysia</taxon>
        <taxon>Tineoidea</taxon>
        <taxon>Psychidae</taxon>
        <taxon>Oiketicinae</taxon>
        <taxon>Eumeta</taxon>
    </lineage>
</organism>
<sequence length="98" mass="11124">MFDACKSNTAITVFLIIHHKFIYLRNEISAHNLSAYTRRRSRKCTLTHWCTKCIIDNLSGHRIGLDGRESVAYPIPKSRDGVKACARGAERPARRSHG</sequence>
<reference evidence="1 2" key="1">
    <citation type="journal article" date="2019" name="Commun. Biol.">
        <title>The bagworm genome reveals a unique fibroin gene that provides high tensile strength.</title>
        <authorList>
            <person name="Kono N."/>
            <person name="Nakamura H."/>
            <person name="Ohtoshi R."/>
            <person name="Tomita M."/>
            <person name="Numata K."/>
            <person name="Arakawa K."/>
        </authorList>
    </citation>
    <scope>NUCLEOTIDE SEQUENCE [LARGE SCALE GENOMIC DNA]</scope>
</reference>
<dbReference type="Proteomes" id="UP000299102">
    <property type="component" value="Unassembled WGS sequence"/>
</dbReference>
<dbReference type="AlphaFoldDB" id="A0A4C1T860"/>